<dbReference type="EMBL" id="CP047045">
    <property type="protein sequence ID" value="QGZ95878.1"/>
    <property type="molecule type" value="Genomic_DNA"/>
</dbReference>
<comment type="catalytic activity">
    <reaction evidence="1">
        <text>ATP + protein L-histidine = ADP + protein N-phospho-L-histidine.</text>
        <dbReference type="EC" id="2.7.13.3"/>
    </reaction>
</comment>
<evidence type="ECO:0000259" key="8">
    <source>
        <dbReference type="PROSITE" id="PS50109"/>
    </source>
</evidence>
<feature type="transmembrane region" description="Helical" evidence="7">
    <location>
        <begin position="259"/>
        <end position="281"/>
    </location>
</feature>
<evidence type="ECO:0000256" key="3">
    <source>
        <dbReference type="ARBA" id="ARBA00022553"/>
    </source>
</evidence>
<keyword evidence="7" id="KW-0472">Membrane</keyword>
<dbReference type="PANTHER" id="PTHR43711">
    <property type="entry name" value="TWO-COMPONENT HISTIDINE KINASE"/>
    <property type="match status" value="1"/>
</dbReference>
<keyword evidence="4 9" id="KW-0808">Transferase</keyword>
<dbReference type="InterPro" id="IPR007892">
    <property type="entry name" value="CHASE4"/>
</dbReference>
<evidence type="ECO:0000256" key="6">
    <source>
        <dbReference type="ARBA" id="ARBA00023012"/>
    </source>
</evidence>
<evidence type="ECO:0000256" key="7">
    <source>
        <dbReference type="SAM" id="Phobius"/>
    </source>
</evidence>
<dbReference type="Pfam" id="PF00512">
    <property type="entry name" value="HisKA"/>
    <property type="match status" value="1"/>
</dbReference>
<dbReference type="AlphaFoldDB" id="A0A6I6MR13"/>
<dbReference type="FunFam" id="1.10.287.130:FF:000001">
    <property type="entry name" value="Two-component sensor histidine kinase"/>
    <property type="match status" value="1"/>
</dbReference>
<dbReference type="SUPFAM" id="SSF55874">
    <property type="entry name" value="ATPase domain of HSP90 chaperone/DNA topoisomerase II/histidine kinase"/>
    <property type="match status" value="1"/>
</dbReference>
<dbReference type="SMART" id="SM00388">
    <property type="entry name" value="HisKA"/>
    <property type="match status" value="1"/>
</dbReference>
<dbReference type="GO" id="GO:0000155">
    <property type="term" value="F:phosphorelay sensor kinase activity"/>
    <property type="evidence" value="ECO:0007669"/>
    <property type="project" value="InterPro"/>
</dbReference>
<reference evidence="10" key="1">
    <citation type="submission" date="2019-12" db="EMBL/GenBank/DDBJ databases">
        <title>Complete genome of Terracaulis silvestris 0127_4.</title>
        <authorList>
            <person name="Vieira S."/>
            <person name="Riedel T."/>
            <person name="Sproer C."/>
            <person name="Pascual J."/>
            <person name="Boedeker C."/>
            <person name="Overmann J."/>
        </authorList>
    </citation>
    <scope>NUCLEOTIDE SEQUENCE [LARGE SCALE GENOMIC DNA]</scope>
    <source>
        <strain evidence="10">0127_4</strain>
    </source>
</reference>
<evidence type="ECO:0000256" key="4">
    <source>
        <dbReference type="ARBA" id="ARBA00022679"/>
    </source>
</evidence>
<dbReference type="InterPro" id="IPR036890">
    <property type="entry name" value="HATPase_C_sf"/>
</dbReference>
<evidence type="ECO:0000256" key="1">
    <source>
        <dbReference type="ARBA" id="ARBA00000085"/>
    </source>
</evidence>
<dbReference type="Gene3D" id="3.30.565.10">
    <property type="entry name" value="Histidine kinase-like ATPase, C-terminal domain"/>
    <property type="match status" value="1"/>
</dbReference>
<evidence type="ECO:0000256" key="5">
    <source>
        <dbReference type="ARBA" id="ARBA00022777"/>
    </source>
</evidence>
<dbReference type="RefSeq" id="WP_158766703.1">
    <property type="nucleotide sequence ID" value="NZ_CP047045.1"/>
</dbReference>
<keyword evidence="10" id="KW-1185">Reference proteome</keyword>
<dbReference type="PRINTS" id="PR00344">
    <property type="entry name" value="BCTRLSENSOR"/>
</dbReference>
<dbReference type="Pfam" id="PF05228">
    <property type="entry name" value="CHASE4"/>
    <property type="match status" value="1"/>
</dbReference>
<dbReference type="SUPFAM" id="SSF47384">
    <property type="entry name" value="Homodimeric domain of signal transducing histidine kinase"/>
    <property type="match status" value="1"/>
</dbReference>
<feature type="transmembrane region" description="Helical" evidence="7">
    <location>
        <begin position="12"/>
        <end position="36"/>
    </location>
</feature>
<dbReference type="CDD" id="cd00082">
    <property type="entry name" value="HisKA"/>
    <property type="match status" value="1"/>
</dbReference>
<dbReference type="InterPro" id="IPR003594">
    <property type="entry name" value="HATPase_dom"/>
</dbReference>
<dbReference type="Proteomes" id="UP000431269">
    <property type="component" value="Chromosome"/>
</dbReference>
<keyword evidence="3" id="KW-0597">Phosphoprotein</keyword>
<evidence type="ECO:0000313" key="10">
    <source>
        <dbReference type="Proteomes" id="UP000431269"/>
    </source>
</evidence>
<sequence length="532" mass="55983">MNAKSAARNAWIGVGAPILGLVLVTIVLATATFAGFSREQDRGFERSSSRLAGSALDGRARAMSSVTLDYANWTEAYNAVSVAWRPDWVENNIYSNVADGMLLVRGNGSVRYAWFGDGVASQSDDIQAAAVRAIVATPGLRNLAAAPTPAETVARTLTNANGQLLVIAVSPFSPEDDADRIVQAAAPQTYMVIVDVLTADELSEMGAAVDLQGLTFSPAPLLADEALVALPVTSAGGHPVGTLSWRHAHPGAVAFQARIWPVVFGLALIGALTILIARMLVSRQIAVMARASSAIESSREKSEFLARVSHELRTPLNAIIGYAELVQEETEAPSTREDTGRIISAARHLTQLINDIIDQSRIDADRIKFNAEVLPVAGIVAEVQGLMRPIAKAARVTLTATSDPIADYVFADHVRLRQCLLNIAGNAVKFAPGGDVELRAWRQAGDRPFVVFEVRDTGIGIGADEVGNIFRPFGQANAAISKTYGGTGLGLSIARDLARGMGGDLTVVSAPGEGSTFSLSVPAPTASALKAA</sequence>
<dbReference type="Pfam" id="PF02518">
    <property type="entry name" value="HATPase_c"/>
    <property type="match status" value="1"/>
</dbReference>
<dbReference type="InterPro" id="IPR036097">
    <property type="entry name" value="HisK_dim/P_sf"/>
</dbReference>
<keyword evidence="5 9" id="KW-0418">Kinase</keyword>
<dbReference type="Gene3D" id="1.10.287.130">
    <property type="match status" value="1"/>
</dbReference>
<protein>
    <recommendedName>
        <fullName evidence="2">histidine kinase</fullName>
        <ecNumber evidence="2">2.7.13.3</ecNumber>
    </recommendedName>
</protein>
<dbReference type="CDD" id="cd16922">
    <property type="entry name" value="HATPase_EvgS-ArcB-TorS-like"/>
    <property type="match status" value="1"/>
</dbReference>
<name>A0A6I6MR13_9CAUL</name>
<dbReference type="PANTHER" id="PTHR43711:SF26">
    <property type="entry name" value="SENSOR HISTIDINE KINASE RCSC"/>
    <property type="match status" value="1"/>
</dbReference>
<evidence type="ECO:0000313" key="9">
    <source>
        <dbReference type="EMBL" id="QGZ95878.1"/>
    </source>
</evidence>
<gene>
    <name evidence="9" type="primary">barA_4</name>
    <name evidence="9" type="ORF">DSM104635_02731</name>
</gene>
<organism evidence="9 10">
    <name type="scientific">Terricaulis silvestris</name>
    <dbReference type="NCBI Taxonomy" id="2686094"/>
    <lineage>
        <taxon>Bacteria</taxon>
        <taxon>Pseudomonadati</taxon>
        <taxon>Pseudomonadota</taxon>
        <taxon>Alphaproteobacteria</taxon>
        <taxon>Caulobacterales</taxon>
        <taxon>Caulobacteraceae</taxon>
        <taxon>Terricaulis</taxon>
    </lineage>
</organism>
<dbReference type="KEGG" id="tsv:DSM104635_02731"/>
<feature type="domain" description="Histidine kinase" evidence="8">
    <location>
        <begin position="307"/>
        <end position="525"/>
    </location>
</feature>
<dbReference type="InterPro" id="IPR003661">
    <property type="entry name" value="HisK_dim/P_dom"/>
</dbReference>
<proteinExistence type="predicted"/>
<keyword evidence="6" id="KW-0902">Two-component regulatory system</keyword>
<keyword evidence="7" id="KW-1133">Transmembrane helix</keyword>
<dbReference type="PROSITE" id="PS50109">
    <property type="entry name" value="HIS_KIN"/>
    <property type="match status" value="1"/>
</dbReference>
<dbReference type="EC" id="2.7.13.3" evidence="2"/>
<dbReference type="InterPro" id="IPR005467">
    <property type="entry name" value="His_kinase_dom"/>
</dbReference>
<dbReference type="SMART" id="SM00387">
    <property type="entry name" value="HATPase_c"/>
    <property type="match status" value="1"/>
</dbReference>
<dbReference type="InterPro" id="IPR004358">
    <property type="entry name" value="Sig_transdc_His_kin-like_C"/>
</dbReference>
<evidence type="ECO:0000256" key="2">
    <source>
        <dbReference type="ARBA" id="ARBA00012438"/>
    </source>
</evidence>
<dbReference type="InterPro" id="IPR050736">
    <property type="entry name" value="Sensor_HK_Regulatory"/>
</dbReference>
<accession>A0A6I6MR13</accession>
<keyword evidence="7" id="KW-0812">Transmembrane</keyword>